<name>X1NRM9_9ZZZZ</name>
<protein>
    <recommendedName>
        <fullName evidence="1">FAD-binding FR-type domain-containing protein</fullName>
    </recommendedName>
</protein>
<dbReference type="SUPFAM" id="SSF63380">
    <property type="entry name" value="Riboflavin synthase domain-like"/>
    <property type="match status" value="1"/>
</dbReference>
<dbReference type="EMBL" id="BARV01014629">
    <property type="protein sequence ID" value="GAI21314.1"/>
    <property type="molecule type" value="Genomic_DNA"/>
</dbReference>
<accession>X1NRM9</accession>
<dbReference type="PANTHER" id="PTHR43513">
    <property type="entry name" value="DIHYDROOROTATE DEHYDROGENASE B (NAD(+)), ELECTRON TRANSFER SUBUNIT"/>
    <property type="match status" value="1"/>
</dbReference>
<dbReference type="PROSITE" id="PS51384">
    <property type="entry name" value="FAD_FR"/>
    <property type="match status" value="1"/>
</dbReference>
<dbReference type="Pfam" id="PF00970">
    <property type="entry name" value="FAD_binding_6"/>
    <property type="match status" value="1"/>
</dbReference>
<organism evidence="2">
    <name type="scientific">marine sediment metagenome</name>
    <dbReference type="NCBI Taxonomy" id="412755"/>
    <lineage>
        <taxon>unclassified sequences</taxon>
        <taxon>metagenomes</taxon>
        <taxon>ecological metagenomes</taxon>
    </lineage>
</organism>
<dbReference type="InterPro" id="IPR017938">
    <property type="entry name" value="Riboflavin_synthase-like_b-brl"/>
</dbReference>
<dbReference type="InterPro" id="IPR008333">
    <property type="entry name" value="Cbr1-like_FAD-bd_dom"/>
</dbReference>
<evidence type="ECO:0000259" key="1">
    <source>
        <dbReference type="PROSITE" id="PS51384"/>
    </source>
</evidence>
<dbReference type="Gene3D" id="2.40.30.10">
    <property type="entry name" value="Translation factors"/>
    <property type="match status" value="1"/>
</dbReference>
<evidence type="ECO:0000313" key="2">
    <source>
        <dbReference type="EMBL" id="GAI21314.1"/>
    </source>
</evidence>
<dbReference type="InterPro" id="IPR050353">
    <property type="entry name" value="PyrK_electron_transfer"/>
</dbReference>
<dbReference type="AlphaFoldDB" id="X1NRM9"/>
<sequence length="98" mass="10742">MIHKIIDKKDLCPGNYLIEVEAPNVAQRFQPGQFVIVRIDEKGERIPLTVADFNTQKGTITLIFQVVGKSTKQLGILNVGDVVLDCVGPLGNPSEILL</sequence>
<proteinExistence type="predicted"/>
<dbReference type="InterPro" id="IPR017927">
    <property type="entry name" value="FAD-bd_FR_type"/>
</dbReference>
<gene>
    <name evidence="2" type="ORF">S06H3_25419</name>
</gene>
<reference evidence="2" key="1">
    <citation type="journal article" date="2014" name="Front. Microbiol.">
        <title>High frequency of phylogenetically diverse reductive dehalogenase-homologous genes in deep subseafloor sedimentary metagenomes.</title>
        <authorList>
            <person name="Kawai M."/>
            <person name="Futagami T."/>
            <person name="Toyoda A."/>
            <person name="Takaki Y."/>
            <person name="Nishi S."/>
            <person name="Hori S."/>
            <person name="Arai W."/>
            <person name="Tsubouchi T."/>
            <person name="Morono Y."/>
            <person name="Uchiyama I."/>
            <person name="Ito T."/>
            <person name="Fujiyama A."/>
            <person name="Inagaki F."/>
            <person name="Takami H."/>
        </authorList>
    </citation>
    <scope>NUCLEOTIDE SEQUENCE</scope>
    <source>
        <strain evidence="2">Expedition CK06-06</strain>
    </source>
</reference>
<dbReference type="GO" id="GO:0016491">
    <property type="term" value="F:oxidoreductase activity"/>
    <property type="evidence" value="ECO:0007669"/>
    <property type="project" value="InterPro"/>
</dbReference>
<comment type="caution">
    <text evidence="2">The sequence shown here is derived from an EMBL/GenBank/DDBJ whole genome shotgun (WGS) entry which is preliminary data.</text>
</comment>
<feature type="domain" description="FAD-binding FR-type" evidence="1">
    <location>
        <begin position="1"/>
        <end position="96"/>
    </location>
</feature>
<dbReference type="PANTHER" id="PTHR43513:SF3">
    <property type="entry name" value="DIHYDROOROTATE DEHYDROGENASE B (NAD(+)), ELECTRON TRANSFER SUBUNIT-RELATED"/>
    <property type="match status" value="1"/>
</dbReference>